<evidence type="ECO:0000313" key="3">
    <source>
        <dbReference type="Proteomes" id="UP001228049"/>
    </source>
</evidence>
<protein>
    <submittedName>
        <fullName evidence="2">Activity-regulated cytoskeleton-associated protein</fullName>
    </submittedName>
</protein>
<accession>A0AAD9CQP7</accession>
<comment type="caution">
    <text evidence="2">The sequence shown here is derived from an EMBL/GenBank/DDBJ whole genome shotgun (WGS) entry which is preliminary data.</text>
</comment>
<evidence type="ECO:0000313" key="2">
    <source>
        <dbReference type="EMBL" id="KAK1905386.1"/>
    </source>
</evidence>
<dbReference type="Proteomes" id="UP001228049">
    <property type="component" value="Unassembled WGS sequence"/>
</dbReference>
<gene>
    <name evidence="2" type="ORF">KUDE01_012568</name>
</gene>
<proteinExistence type="predicted"/>
<feature type="domain" description="Retrotransposon gag" evidence="1">
    <location>
        <begin position="76"/>
        <end position="157"/>
    </location>
</feature>
<evidence type="ECO:0000259" key="1">
    <source>
        <dbReference type="Pfam" id="PF03732"/>
    </source>
</evidence>
<keyword evidence="3" id="KW-1185">Reference proteome</keyword>
<dbReference type="InterPro" id="IPR005162">
    <property type="entry name" value="Retrotrans_gag_dom"/>
</dbReference>
<dbReference type="EMBL" id="JASDAP010000003">
    <property type="protein sequence ID" value="KAK1905386.1"/>
    <property type="molecule type" value="Genomic_DNA"/>
</dbReference>
<dbReference type="Pfam" id="PF03732">
    <property type="entry name" value="Retrotrans_gag"/>
    <property type="match status" value="1"/>
</dbReference>
<name>A0AAD9CQP7_DISEL</name>
<organism evidence="2 3">
    <name type="scientific">Dissostichus eleginoides</name>
    <name type="common">Patagonian toothfish</name>
    <name type="synonym">Dissostichus amissus</name>
    <dbReference type="NCBI Taxonomy" id="100907"/>
    <lineage>
        <taxon>Eukaryota</taxon>
        <taxon>Metazoa</taxon>
        <taxon>Chordata</taxon>
        <taxon>Craniata</taxon>
        <taxon>Vertebrata</taxon>
        <taxon>Euteleostomi</taxon>
        <taxon>Actinopterygii</taxon>
        <taxon>Neopterygii</taxon>
        <taxon>Teleostei</taxon>
        <taxon>Neoteleostei</taxon>
        <taxon>Acanthomorphata</taxon>
        <taxon>Eupercaria</taxon>
        <taxon>Perciformes</taxon>
        <taxon>Notothenioidei</taxon>
        <taxon>Nototheniidae</taxon>
        <taxon>Dissostichus</taxon>
    </lineage>
</organism>
<reference evidence="2" key="1">
    <citation type="submission" date="2023-04" db="EMBL/GenBank/DDBJ databases">
        <title>Chromosome-level genome of Chaenocephalus aceratus.</title>
        <authorList>
            <person name="Park H."/>
        </authorList>
    </citation>
    <scope>NUCLEOTIDE SEQUENCE</scope>
    <source>
        <strain evidence="2">DE</strain>
        <tissue evidence="2">Muscle</tissue>
    </source>
</reference>
<sequence length="207" mass="23980">MQELYIHGSNTATFLRRTLTLVISSLQEYSGPVEATLHPSSWDHKKHLHEYYIALDVFGENQTLEPIHPETGVIEYKGPAHSWCCVAKNTVHNWPEFKEAFHTAFLPPDYLMEVEEKLRDMVQLPEQCLRDFAYDYRALCLRWKPDITEAEFVRNILNNCNPRIVGCLRGTVRTVDQLLSIGTLVEKIAQLQKNIGEKWINKKQKGN</sequence>
<dbReference type="AlphaFoldDB" id="A0AAD9CQP7"/>